<feature type="domain" description="Alpha-type protein kinase" evidence="6">
    <location>
        <begin position="1"/>
        <end position="221"/>
    </location>
</feature>
<gene>
    <name evidence="7" type="primary">EEF2K</name>
    <name evidence="7" type="ORF">SNEC2469_LOCUS21528</name>
</gene>
<dbReference type="InterPro" id="IPR051852">
    <property type="entry name" value="Alpha-type_PK"/>
</dbReference>
<dbReference type="Gene3D" id="3.20.200.10">
    <property type="entry name" value="MHCK/EF2 kinase"/>
    <property type="match status" value="1"/>
</dbReference>
<dbReference type="EMBL" id="CAJNJA010038142">
    <property type="protein sequence ID" value="CAE7743870.1"/>
    <property type="molecule type" value="Genomic_DNA"/>
</dbReference>
<keyword evidence="2" id="KW-0808">Transferase</keyword>
<dbReference type="OrthoDB" id="437383at2759"/>
<evidence type="ECO:0000313" key="8">
    <source>
        <dbReference type="Proteomes" id="UP000601435"/>
    </source>
</evidence>
<dbReference type="AlphaFoldDB" id="A0A812XMC8"/>
<protein>
    <submittedName>
        <fullName evidence="7">EEF2K protein</fullName>
    </submittedName>
</protein>
<name>A0A812XMC8_9DINO</name>
<dbReference type="Proteomes" id="UP000601435">
    <property type="component" value="Unassembled WGS sequence"/>
</dbReference>
<proteinExistence type="predicted"/>
<dbReference type="CDD" id="cd04515">
    <property type="entry name" value="Alpha_kinase"/>
    <property type="match status" value="1"/>
</dbReference>
<dbReference type="GO" id="GO:0004674">
    <property type="term" value="F:protein serine/threonine kinase activity"/>
    <property type="evidence" value="ECO:0007669"/>
    <property type="project" value="UniProtKB-KW"/>
</dbReference>
<dbReference type="PANTHER" id="PTHR45992">
    <property type="entry name" value="EUKARYOTIC ELONGATION FACTOR 2 KINASE-RELATED"/>
    <property type="match status" value="1"/>
</dbReference>
<dbReference type="SMART" id="SM00811">
    <property type="entry name" value="Alpha_kinase"/>
    <property type="match status" value="1"/>
</dbReference>
<dbReference type="Pfam" id="PF02816">
    <property type="entry name" value="Alpha_kinase"/>
    <property type="match status" value="1"/>
</dbReference>
<keyword evidence="1" id="KW-0723">Serine/threonine-protein kinase</keyword>
<dbReference type="InterPro" id="IPR011009">
    <property type="entry name" value="Kinase-like_dom_sf"/>
</dbReference>
<keyword evidence="3" id="KW-0547">Nucleotide-binding</keyword>
<organism evidence="7 8">
    <name type="scientific">Symbiodinium necroappetens</name>
    <dbReference type="NCBI Taxonomy" id="1628268"/>
    <lineage>
        <taxon>Eukaryota</taxon>
        <taxon>Sar</taxon>
        <taxon>Alveolata</taxon>
        <taxon>Dinophyceae</taxon>
        <taxon>Suessiales</taxon>
        <taxon>Symbiodiniaceae</taxon>
        <taxon>Symbiodinium</taxon>
    </lineage>
</organism>
<keyword evidence="4" id="KW-0418">Kinase</keyword>
<evidence type="ECO:0000259" key="6">
    <source>
        <dbReference type="PROSITE" id="PS51158"/>
    </source>
</evidence>
<dbReference type="GO" id="GO:0005524">
    <property type="term" value="F:ATP binding"/>
    <property type="evidence" value="ECO:0007669"/>
    <property type="project" value="UniProtKB-KW"/>
</dbReference>
<evidence type="ECO:0000313" key="7">
    <source>
        <dbReference type="EMBL" id="CAE7743870.1"/>
    </source>
</evidence>
<dbReference type="GO" id="GO:0031037">
    <property type="term" value="P:myosin II filament disassembly"/>
    <property type="evidence" value="ECO:0007669"/>
    <property type="project" value="TreeGrafter"/>
</dbReference>
<dbReference type="PANTHER" id="PTHR45992:SF2">
    <property type="entry name" value="EUKARYOTIC ELONGATION FACTOR 2 KINASE"/>
    <property type="match status" value="1"/>
</dbReference>
<dbReference type="PROSITE" id="PS51158">
    <property type="entry name" value="ALPHA_KINASE"/>
    <property type="match status" value="1"/>
</dbReference>
<dbReference type="SUPFAM" id="SSF56112">
    <property type="entry name" value="Protein kinase-like (PK-like)"/>
    <property type="match status" value="1"/>
</dbReference>
<dbReference type="GO" id="GO:1903013">
    <property type="term" value="P:response to differentiation-inducing factor 1"/>
    <property type="evidence" value="ECO:0007669"/>
    <property type="project" value="TreeGrafter"/>
</dbReference>
<accession>A0A812XMC8</accession>
<dbReference type="InterPro" id="IPR004166">
    <property type="entry name" value="a-kinase_dom"/>
</dbReference>
<evidence type="ECO:0000256" key="4">
    <source>
        <dbReference type="ARBA" id="ARBA00022777"/>
    </source>
</evidence>
<comment type="caution">
    <text evidence="7">The sequence shown here is derived from an EMBL/GenBank/DDBJ whole genome shotgun (WGS) entry which is preliminary data.</text>
</comment>
<evidence type="ECO:0000256" key="5">
    <source>
        <dbReference type="ARBA" id="ARBA00022840"/>
    </source>
</evidence>
<sequence length="312" mass="34594">MFELSQSWERETQVTDIEDIALGTEFAMEARAAATYIATVDRTLSRYADAGRIDKCAILNITNLPRIETREEARETANLRSLIDERSIDLKDFVYGGEEFVSGEFVKLTSNAGFVNREEYGGHAIIGSAFSHYTFHWSNGALLVSDIQGVCAGHRDDGREGRKARGGKDENRSWVLSDPQVLTDGAQYQFGRGDLGIKGMQMFFKSHKKSWLCEALGLKDISRIKEPTARLYFPGSTNLLAGLHGRQGGFVKEARVQSGATRITLPREAYDEWLMSSIFSTTTEQANGSLRRMHGCLQTLNPAAFPIPPSGP</sequence>
<evidence type="ECO:0000256" key="1">
    <source>
        <dbReference type="ARBA" id="ARBA00022527"/>
    </source>
</evidence>
<keyword evidence="5" id="KW-0067">ATP-binding</keyword>
<evidence type="ECO:0000256" key="2">
    <source>
        <dbReference type="ARBA" id="ARBA00022679"/>
    </source>
</evidence>
<reference evidence="7" key="1">
    <citation type="submission" date="2021-02" db="EMBL/GenBank/DDBJ databases">
        <authorList>
            <person name="Dougan E. K."/>
            <person name="Rhodes N."/>
            <person name="Thang M."/>
            <person name="Chan C."/>
        </authorList>
    </citation>
    <scope>NUCLEOTIDE SEQUENCE</scope>
</reference>
<evidence type="ECO:0000256" key="3">
    <source>
        <dbReference type="ARBA" id="ARBA00022741"/>
    </source>
</evidence>
<keyword evidence="8" id="KW-1185">Reference proteome</keyword>